<evidence type="ECO:0000259" key="16">
    <source>
        <dbReference type="Pfam" id="PF07475"/>
    </source>
</evidence>
<sequence length="321" mass="35487">MATISVAQLYRDMRRNLKLTWVSGLNGGENLLTSETVTKPSLALIGHLNFVHPNRVQVLGCAEMDYLRSLPKPELKKAIHNLFSTDLAAVVVANGEKPPAELNAASDDFQTPLFTSPMRSPGLMDVLSHYLAQAVAESESSHGVFIEVQGFGILIKGNPAIGKSELALELISRGHRLVADDIVDFYRIAPDRLEGRCPPILQDFLEVRGLGILNIRALFGDNAVKPTKPLDLIIQLEMADTLAPQLLDRLKIKSHHEKILGVKIPKVMIPVAAGRNIAVLVEVAVRNHMLLLRGINGTKQFMQRQHREMSKAMKRQQQVES</sequence>
<dbReference type="InterPro" id="IPR011104">
    <property type="entry name" value="Hpr_kin/Pase_C"/>
</dbReference>
<keyword evidence="5 14" id="KW-0723">Serine/threonine-protein kinase</keyword>
<feature type="region of interest" description="Important for the catalytic mechanism of both phosphorylation and dephosphorylation" evidence="14">
    <location>
        <begin position="205"/>
        <end position="214"/>
    </location>
</feature>
<keyword evidence="6 14" id="KW-0808">Transferase</keyword>
<keyword evidence="7 14" id="KW-0479">Metal-binding</keyword>
<dbReference type="SUPFAM" id="SSF53795">
    <property type="entry name" value="PEP carboxykinase-like"/>
    <property type="match status" value="1"/>
</dbReference>
<evidence type="ECO:0000256" key="13">
    <source>
        <dbReference type="ARBA" id="ARBA00047657"/>
    </source>
</evidence>
<organism evidence="17 18">
    <name type="scientific">Methylovorus glucosotrophus (strain SIP3-4)</name>
    <dbReference type="NCBI Taxonomy" id="582744"/>
    <lineage>
        <taxon>Bacteria</taxon>
        <taxon>Pseudomonadati</taxon>
        <taxon>Pseudomonadota</taxon>
        <taxon>Betaproteobacteria</taxon>
        <taxon>Nitrosomonadales</taxon>
        <taxon>Methylophilaceae</taxon>
        <taxon>Methylovorus</taxon>
    </lineage>
</organism>
<dbReference type="InterPro" id="IPR011126">
    <property type="entry name" value="Hpr_kin/Pase_Hpr_N"/>
</dbReference>
<evidence type="ECO:0000313" key="17">
    <source>
        <dbReference type="EMBL" id="ACT49449.1"/>
    </source>
</evidence>
<comment type="domain">
    <text evidence="14">The Walker A ATP-binding motif also binds Pi and PPi.</text>
</comment>
<dbReference type="GO" id="GO:0004674">
    <property type="term" value="F:protein serine/threonine kinase activity"/>
    <property type="evidence" value="ECO:0007669"/>
    <property type="project" value="UniProtKB-KW"/>
</dbReference>
<keyword evidence="12 14" id="KW-0511">Multifunctional enzyme</keyword>
<dbReference type="EC" id="2.7.4.-" evidence="14"/>
<evidence type="ECO:0000313" key="18">
    <source>
        <dbReference type="Proteomes" id="UP000002743"/>
    </source>
</evidence>
<evidence type="ECO:0000256" key="8">
    <source>
        <dbReference type="ARBA" id="ARBA00022741"/>
    </source>
</evidence>
<comment type="function">
    <text evidence="14">Catalyzes the ATP- as well as the pyrophosphate-dependent phosphorylation of a specific serine residue in HPr, a phosphocarrier protein of the phosphoenolpyruvate-dependent sugar phosphotransferase system (PTS). HprK/P also catalyzes the pyrophosphate-producing, inorganic phosphate-dependent dephosphorylation (phosphorolysis) of seryl-phosphorylated HPr (P-Ser-HPr).</text>
</comment>
<dbReference type="eggNOG" id="COG1493">
    <property type="taxonomic scope" value="Bacteria"/>
</dbReference>
<feature type="binding site" evidence="14">
    <location>
        <position position="164"/>
    </location>
    <ligand>
        <name>Mg(2+)</name>
        <dbReference type="ChEBI" id="CHEBI:18420"/>
    </ligand>
</feature>
<feature type="binding site" evidence="14">
    <location>
        <position position="206"/>
    </location>
    <ligand>
        <name>Mg(2+)</name>
        <dbReference type="ChEBI" id="CHEBI:18420"/>
    </ligand>
</feature>
<keyword evidence="11 14" id="KW-0460">Magnesium</keyword>
<dbReference type="PANTHER" id="PTHR30305">
    <property type="entry name" value="PROTEIN YJDM-RELATED"/>
    <property type="match status" value="1"/>
</dbReference>
<dbReference type="GO" id="GO:0000155">
    <property type="term" value="F:phosphorelay sensor kinase activity"/>
    <property type="evidence" value="ECO:0007669"/>
    <property type="project" value="InterPro"/>
</dbReference>
<dbReference type="Gene3D" id="3.40.50.300">
    <property type="entry name" value="P-loop containing nucleotide triphosphate hydrolases"/>
    <property type="match status" value="1"/>
</dbReference>
<accession>C6X8H9</accession>
<dbReference type="GO" id="GO:0006109">
    <property type="term" value="P:regulation of carbohydrate metabolic process"/>
    <property type="evidence" value="ECO:0007669"/>
    <property type="project" value="UniProtKB-UniRule"/>
</dbReference>
<keyword evidence="18" id="KW-1185">Reference proteome</keyword>
<dbReference type="AlphaFoldDB" id="C6X8H9"/>
<feature type="region of interest" description="Important for the catalytic mechanism of dephosphorylation" evidence="14">
    <location>
        <begin position="270"/>
        <end position="275"/>
    </location>
</feature>
<keyword evidence="10 14" id="KW-0067">ATP-binding</keyword>
<evidence type="ECO:0000256" key="7">
    <source>
        <dbReference type="ARBA" id="ARBA00022723"/>
    </source>
</evidence>
<feature type="active site" evidence="14">
    <location>
        <position position="142"/>
    </location>
</feature>
<dbReference type="GO" id="GO:0005524">
    <property type="term" value="F:ATP binding"/>
    <property type="evidence" value="ECO:0007669"/>
    <property type="project" value="UniProtKB-UniRule"/>
</dbReference>
<dbReference type="NCBIfam" id="TIGR00679">
    <property type="entry name" value="hpr-ser"/>
    <property type="match status" value="1"/>
</dbReference>
<evidence type="ECO:0000256" key="11">
    <source>
        <dbReference type="ARBA" id="ARBA00022842"/>
    </source>
</evidence>
<dbReference type="EMBL" id="CP001674">
    <property type="protein sequence ID" value="ACT49449.1"/>
    <property type="molecule type" value="Genomic_DNA"/>
</dbReference>
<evidence type="ECO:0000256" key="4">
    <source>
        <dbReference type="ARBA" id="ARBA00011643"/>
    </source>
</evidence>
<proteinExistence type="inferred from homology"/>
<dbReference type="OrthoDB" id="9778803at2"/>
<dbReference type="KEGG" id="mei:Msip34_0200"/>
<dbReference type="SUPFAM" id="SSF75138">
    <property type="entry name" value="HprK N-terminal domain-like"/>
    <property type="match status" value="1"/>
</dbReference>
<dbReference type="STRING" id="582744.Msip34_0200"/>
<dbReference type="PANTHER" id="PTHR30305:SF1">
    <property type="entry name" value="HPR KINASE_PHOSPHORYLASE"/>
    <property type="match status" value="1"/>
</dbReference>
<keyword evidence="9 14" id="KW-0418">Kinase</keyword>
<dbReference type="GO" id="GO:0004712">
    <property type="term" value="F:protein serine/threonine/tyrosine kinase activity"/>
    <property type="evidence" value="ECO:0007669"/>
    <property type="project" value="UniProtKB-UniRule"/>
</dbReference>
<dbReference type="Proteomes" id="UP000002743">
    <property type="component" value="Chromosome"/>
</dbReference>
<reference evidence="18" key="1">
    <citation type="submission" date="2009-07" db="EMBL/GenBank/DDBJ databases">
        <title>Complete sequence of chromosome of Methylovorus sp. SIP3-4.</title>
        <authorList>
            <person name="Lucas S."/>
            <person name="Copeland A."/>
            <person name="Lapidus A."/>
            <person name="Glavina del Rio T."/>
            <person name="Tice H."/>
            <person name="Bruce D."/>
            <person name="Goodwin L."/>
            <person name="Pitluck S."/>
            <person name="Clum A."/>
            <person name="Larimer F."/>
            <person name="Land M."/>
            <person name="Hauser L."/>
            <person name="Kyrpides N."/>
            <person name="Mikhailova N."/>
            <person name="Kayluzhnaya M."/>
            <person name="Chistoserdova L."/>
        </authorList>
    </citation>
    <scope>NUCLEOTIDE SEQUENCE [LARGE SCALE GENOMIC DNA]</scope>
    <source>
        <strain evidence="18">SIP3-4</strain>
    </source>
</reference>
<feature type="domain" description="HPr(Ser) kinase/phosphorylase N-terminal" evidence="15">
    <location>
        <begin position="4"/>
        <end position="131"/>
    </location>
</feature>
<comment type="cofactor">
    <cofactor evidence="2 14">
        <name>Mg(2+)</name>
        <dbReference type="ChEBI" id="CHEBI:18420"/>
    </cofactor>
</comment>
<keyword evidence="8 14" id="KW-0547">Nucleotide-binding</keyword>
<evidence type="ECO:0000256" key="10">
    <source>
        <dbReference type="ARBA" id="ARBA00022840"/>
    </source>
</evidence>
<evidence type="ECO:0000256" key="6">
    <source>
        <dbReference type="ARBA" id="ARBA00022679"/>
    </source>
</evidence>
<dbReference type="HAMAP" id="MF_01249">
    <property type="entry name" value="HPr_kinase"/>
    <property type="match status" value="1"/>
</dbReference>
<comment type="similarity">
    <text evidence="3 14">Belongs to the HPrK/P family.</text>
</comment>
<dbReference type="CDD" id="cd01918">
    <property type="entry name" value="HprK_C"/>
    <property type="match status" value="1"/>
</dbReference>
<dbReference type="HOGENOM" id="CLU_052030_0_2_4"/>
<reference evidence="17 18" key="2">
    <citation type="journal article" date="2011" name="J. Bacteriol.">
        <title>Genomes of three methylotrophs from a single niche uncover genetic and metabolic divergence of Methylophilaceae.</title>
        <authorList>
            <person name="Lapidus A."/>
            <person name="Clum A."/>
            <person name="Labutti K."/>
            <person name="Kaluzhnaya M.G."/>
            <person name="Lim S."/>
            <person name="Beck D.A."/>
            <person name="Glavina Del Rio T."/>
            <person name="Nolan M."/>
            <person name="Mavromatis K."/>
            <person name="Huntemann M."/>
            <person name="Lucas S."/>
            <person name="Lidstrom M.E."/>
            <person name="Ivanova N."/>
            <person name="Chistoserdova L."/>
        </authorList>
    </citation>
    <scope>NUCLEOTIDE SEQUENCE [LARGE SCALE GENOMIC DNA]</scope>
    <source>
        <strain evidence="17 18">SIP3-4</strain>
    </source>
</reference>
<dbReference type="Gene3D" id="3.40.1390.20">
    <property type="entry name" value="HprK N-terminal domain-like"/>
    <property type="match status" value="1"/>
</dbReference>
<evidence type="ECO:0000256" key="2">
    <source>
        <dbReference type="ARBA" id="ARBA00001946"/>
    </source>
</evidence>
<name>C6X8H9_METGS</name>
<feature type="active site" evidence="14">
    <location>
        <position position="249"/>
    </location>
</feature>
<comment type="miscellaneous">
    <text evidence="14">Both phosphorylation and phosphorolysis are carried out by the same active site and suggest a common mechanism for both reactions.</text>
</comment>
<dbReference type="Pfam" id="PF07475">
    <property type="entry name" value="Hpr_kinase_C"/>
    <property type="match status" value="1"/>
</dbReference>
<evidence type="ECO:0000256" key="3">
    <source>
        <dbReference type="ARBA" id="ARBA00006883"/>
    </source>
</evidence>
<evidence type="ECO:0000256" key="12">
    <source>
        <dbReference type="ARBA" id="ARBA00023268"/>
    </source>
</evidence>
<dbReference type="InterPro" id="IPR003755">
    <property type="entry name" value="HPr(Ser)_kin/Pase"/>
</dbReference>
<dbReference type="InterPro" id="IPR028979">
    <property type="entry name" value="Ser_kin/Pase_Hpr-like_N_sf"/>
</dbReference>
<gene>
    <name evidence="14" type="primary">hprK</name>
    <name evidence="17" type="ordered locus">Msip34_0200</name>
</gene>
<evidence type="ECO:0000259" key="15">
    <source>
        <dbReference type="Pfam" id="PF02603"/>
    </source>
</evidence>
<dbReference type="FunFam" id="3.40.50.300:FF:000174">
    <property type="entry name" value="HPr kinase/phosphorylase"/>
    <property type="match status" value="1"/>
</dbReference>
<evidence type="ECO:0000256" key="9">
    <source>
        <dbReference type="ARBA" id="ARBA00022777"/>
    </source>
</evidence>
<comment type="catalytic activity">
    <reaction evidence="13 14">
        <text>[HPr protein]-O-phospho-L-serine + phosphate + H(+) = [HPr protein]-L-serine + diphosphate</text>
        <dbReference type="Rhea" id="RHEA:46604"/>
        <dbReference type="Rhea" id="RHEA-COMP:11602"/>
        <dbReference type="Rhea" id="RHEA-COMP:11603"/>
        <dbReference type="ChEBI" id="CHEBI:15378"/>
        <dbReference type="ChEBI" id="CHEBI:29999"/>
        <dbReference type="ChEBI" id="CHEBI:33019"/>
        <dbReference type="ChEBI" id="CHEBI:43474"/>
        <dbReference type="ChEBI" id="CHEBI:83421"/>
    </reaction>
</comment>
<protein>
    <recommendedName>
        <fullName evidence="14">HPr kinase/phosphorylase</fullName>
        <shortName evidence="14">HPrK/P</shortName>
        <ecNumber evidence="14">2.7.11.-</ecNumber>
        <ecNumber evidence="14">2.7.4.-</ecNumber>
    </recommendedName>
    <alternativeName>
        <fullName evidence="14">HPr(Ser) kinase/phosphorylase</fullName>
    </alternativeName>
</protein>
<dbReference type="InterPro" id="IPR027417">
    <property type="entry name" value="P-loop_NTPase"/>
</dbReference>
<dbReference type="RefSeq" id="WP_013441026.1">
    <property type="nucleotide sequence ID" value="NC_012969.1"/>
</dbReference>
<dbReference type="EC" id="2.7.11.-" evidence="14"/>
<feature type="domain" description="HPr kinase/phosphorylase C-terminal" evidence="16">
    <location>
        <begin position="134"/>
        <end position="305"/>
    </location>
</feature>
<dbReference type="Pfam" id="PF02603">
    <property type="entry name" value="Hpr_kinase_N"/>
    <property type="match status" value="1"/>
</dbReference>
<dbReference type="GO" id="GO:0000287">
    <property type="term" value="F:magnesium ion binding"/>
    <property type="evidence" value="ECO:0007669"/>
    <property type="project" value="UniProtKB-UniRule"/>
</dbReference>
<comment type="subunit">
    <text evidence="4 14">Homohexamer.</text>
</comment>
<evidence type="ECO:0000256" key="1">
    <source>
        <dbReference type="ARBA" id="ARBA00001120"/>
    </source>
</evidence>
<evidence type="ECO:0000256" key="5">
    <source>
        <dbReference type="ARBA" id="ARBA00022527"/>
    </source>
</evidence>
<comment type="catalytic activity">
    <reaction evidence="1 14">
        <text>[HPr protein]-L-serine + ATP = [HPr protein]-O-phospho-L-serine + ADP + H(+)</text>
        <dbReference type="Rhea" id="RHEA:46600"/>
        <dbReference type="Rhea" id="RHEA-COMP:11602"/>
        <dbReference type="Rhea" id="RHEA-COMP:11603"/>
        <dbReference type="ChEBI" id="CHEBI:15378"/>
        <dbReference type="ChEBI" id="CHEBI:29999"/>
        <dbReference type="ChEBI" id="CHEBI:30616"/>
        <dbReference type="ChEBI" id="CHEBI:83421"/>
        <dbReference type="ChEBI" id="CHEBI:456216"/>
    </reaction>
</comment>
<feature type="active site" evidence="14">
    <location>
        <position position="163"/>
    </location>
</feature>
<feature type="active site" description="Proton acceptor; for phosphorylation activity. Proton donor; for dephosphorylation activity" evidence="14">
    <location>
        <position position="181"/>
    </location>
</feature>
<comment type="caution">
    <text evidence="14">Lacks conserved residue(s) required for the propagation of feature annotation.</text>
</comment>
<evidence type="ECO:0000256" key="14">
    <source>
        <dbReference type="HAMAP-Rule" id="MF_01249"/>
    </source>
</evidence>